<evidence type="ECO:0000256" key="2">
    <source>
        <dbReference type="SAM" id="SignalP"/>
    </source>
</evidence>
<keyword evidence="4" id="KW-1185">Reference proteome</keyword>
<keyword evidence="2" id="KW-0732">Signal</keyword>
<sequence>MRKQILSTGILCLTAALFSPSVLASDSKGELEQSWERGAMQERIIQRLDLSDEQRDKLLEIRNRHLDKMHEEMKEVLTGEQLEKFLDLRESAEQRLRQGGGGDWRGDSRSGSNNRSDSGRGEFGRGESGRGEPGRDGSGRGN</sequence>
<evidence type="ECO:0000313" key="3">
    <source>
        <dbReference type="EMBL" id="BAU58683.1"/>
    </source>
</evidence>
<reference evidence="3" key="1">
    <citation type="submission" date="2016-02" db="EMBL/GenBank/DDBJ databases">
        <title>Halorhodospira halochloris DSM-1059 complete genome, version 2.</title>
        <authorList>
            <person name="Tsukatani Y."/>
        </authorList>
    </citation>
    <scope>NUCLEOTIDE SEQUENCE</scope>
    <source>
        <strain evidence="3">DSM 1059</strain>
    </source>
</reference>
<dbReference type="Proteomes" id="UP000218890">
    <property type="component" value="Chromosome"/>
</dbReference>
<dbReference type="KEGG" id="hhk:HH1059_19790"/>
<proteinExistence type="predicted"/>
<organism evidence="3 4">
    <name type="scientific">Halorhodospira halochloris</name>
    <name type="common">Ectothiorhodospira halochloris</name>
    <dbReference type="NCBI Taxonomy" id="1052"/>
    <lineage>
        <taxon>Bacteria</taxon>
        <taxon>Pseudomonadati</taxon>
        <taxon>Pseudomonadota</taxon>
        <taxon>Gammaproteobacteria</taxon>
        <taxon>Chromatiales</taxon>
        <taxon>Ectothiorhodospiraceae</taxon>
        <taxon>Halorhodospira</taxon>
    </lineage>
</organism>
<feature type="region of interest" description="Disordered" evidence="1">
    <location>
        <begin position="91"/>
        <end position="142"/>
    </location>
</feature>
<dbReference type="RefSeq" id="WP_096410007.1">
    <property type="nucleotide sequence ID" value="NZ_AP017372.2"/>
</dbReference>
<evidence type="ECO:0000256" key="1">
    <source>
        <dbReference type="SAM" id="MobiDB-lite"/>
    </source>
</evidence>
<feature type="signal peptide" evidence="2">
    <location>
        <begin position="1"/>
        <end position="24"/>
    </location>
</feature>
<evidence type="ECO:0008006" key="5">
    <source>
        <dbReference type="Google" id="ProtNLM"/>
    </source>
</evidence>
<dbReference type="AlphaFoldDB" id="A0A0X8XBU0"/>
<accession>A0A0X8XBU0</accession>
<gene>
    <name evidence="3" type="ORF">HH1059_19790</name>
</gene>
<evidence type="ECO:0000313" key="4">
    <source>
        <dbReference type="Proteomes" id="UP000218890"/>
    </source>
</evidence>
<protein>
    <recommendedName>
        <fullName evidence="5">Zinc resistance-associated protein</fullName>
    </recommendedName>
</protein>
<feature type="compositionally biased region" description="Basic and acidic residues" evidence="1">
    <location>
        <begin position="117"/>
        <end position="142"/>
    </location>
</feature>
<dbReference type="EMBL" id="AP017372">
    <property type="protein sequence ID" value="BAU58683.1"/>
    <property type="molecule type" value="Genomic_DNA"/>
</dbReference>
<name>A0A0X8XBU0_HALHR</name>
<feature type="chain" id="PRO_5007071628" description="Zinc resistance-associated protein" evidence="2">
    <location>
        <begin position="25"/>
        <end position="142"/>
    </location>
</feature>